<evidence type="ECO:0000313" key="2">
    <source>
        <dbReference type="Proteomes" id="UP000233837"/>
    </source>
</evidence>
<reference evidence="1 2" key="2">
    <citation type="journal article" date="2017" name="Nature">
        <title>The Apostasia genome and the evolution of orchids.</title>
        <authorList>
            <person name="Zhang G.Q."/>
            <person name="Liu K.W."/>
            <person name="Li Z."/>
            <person name="Lohaus R."/>
            <person name="Hsiao Y.Y."/>
            <person name="Niu S.C."/>
            <person name="Wang J.Y."/>
            <person name="Lin Y.C."/>
            <person name="Xu Q."/>
            <person name="Chen L.J."/>
            <person name="Yoshida K."/>
            <person name="Fujiwara S."/>
            <person name="Wang Z.W."/>
            <person name="Zhang Y.Q."/>
            <person name="Mitsuda N."/>
            <person name="Wang M."/>
            <person name="Liu G.H."/>
            <person name="Pecoraro L."/>
            <person name="Huang H.X."/>
            <person name="Xiao X.J."/>
            <person name="Lin M."/>
            <person name="Wu X.Y."/>
            <person name="Wu W.L."/>
            <person name="Chen Y.Y."/>
            <person name="Chang S.B."/>
            <person name="Sakamoto S."/>
            <person name="Ohme-Takagi M."/>
            <person name="Yagi M."/>
            <person name="Zeng S.J."/>
            <person name="Shen C.Y."/>
            <person name="Yeh C.M."/>
            <person name="Luo Y.B."/>
            <person name="Tsai W.C."/>
            <person name="Van de Peer Y."/>
            <person name="Liu Z.J."/>
        </authorList>
    </citation>
    <scope>NUCLEOTIDE SEQUENCE [LARGE SCALE GENOMIC DNA]</scope>
    <source>
        <tissue evidence="1">The whole plant</tissue>
    </source>
</reference>
<dbReference type="Proteomes" id="UP000233837">
    <property type="component" value="Unassembled WGS sequence"/>
</dbReference>
<organism evidence="1 2">
    <name type="scientific">Dendrobium catenatum</name>
    <dbReference type="NCBI Taxonomy" id="906689"/>
    <lineage>
        <taxon>Eukaryota</taxon>
        <taxon>Viridiplantae</taxon>
        <taxon>Streptophyta</taxon>
        <taxon>Embryophyta</taxon>
        <taxon>Tracheophyta</taxon>
        <taxon>Spermatophyta</taxon>
        <taxon>Magnoliopsida</taxon>
        <taxon>Liliopsida</taxon>
        <taxon>Asparagales</taxon>
        <taxon>Orchidaceae</taxon>
        <taxon>Epidendroideae</taxon>
        <taxon>Malaxideae</taxon>
        <taxon>Dendrobiinae</taxon>
        <taxon>Dendrobium</taxon>
    </lineage>
</organism>
<dbReference type="EMBL" id="KZ503524">
    <property type="protein sequence ID" value="PKU63127.1"/>
    <property type="molecule type" value="Genomic_DNA"/>
</dbReference>
<evidence type="ECO:0000313" key="1">
    <source>
        <dbReference type="EMBL" id="PKU63127.1"/>
    </source>
</evidence>
<protein>
    <submittedName>
        <fullName evidence="1">Uncharacterized protein</fullName>
    </submittedName>
</protein>
<sequence>MNVQRSSGSLRAIGKASNGIVIREGMKPQCRSIAVEGKGKNVMLNDCVASKNFDEDRNKELSILEPTVPEDFILRVNNFAEVLDLKKDQNVEKNVSSMEDRNMDNNVMMDAGYLKNAEVPLIMKESLSDSVIQGNKNEIAEAWSKPKHIKISFNKDQVEFTDDGMQ</sequence>
<accession>A0A2I0VI87</accession>
<reference evidence="1 2" key="1">
    <citation type="journal article" date="2016" name="Sci. Rep.">
        <title>The Dendrobium catenatum Lindl. genome sequence provides insights into polysaccharide synthase, floral development and adaptive evolution.</title>
        <authorList>
            <person name="Zhang G.Q."/>
            <person name="Xu Q."/>
            <person name="Bian C."/>
            <person name="Tsai W.C."/>
            <person name="Yeh C.M."/>
            <person name="Liu K.W."/>
            <person name="Yoshida K."/>
            <person name="Zhang L.S."/>
            <person name="Chang S.B."/>
            <person name="Chen F."/>
            <person name="Shi Y."/>
            <person name="Su Y.Y."/>
            <person name="Zhang Y.Q."/>
            <person name="Chen L.J."/>
            <person name="Yin Y."/>
            <person name="Lin M."/>
            <person name="Huang H."/>
            <person name="Deng H."/>
            <person name="Wang Z.W."/>
            <person name="Zhu S.L."/>
            <person name="Zhao X."/>
            <person name="Deng C."/>
            <person name="Niu S.C."/>
            <person name="Huang J."/>
            <person name="Wang M."/>
            <person name="Liu G.H."/>
            <person name="Yang H.J."/>
            <person name="Xiao X.J."/>
            <person name="Hsiao Y.Y."/>
            <person name="Wu W.L."/>
            <person name="Chen Y.Y."/>
            <person name="Mitsuda N."/>
            <person name="Ohme-Takagi M."/>
            <person name="Luo Y.B."/>
            <person name="Van de Peer Y."/>
            <person name="Liu Z.J."/>
        </authorList>
    </citation>
    <scope>NUCLEOTIDE SEQUENCE [LARGE SCALE GENOMIC DNA]</scope>
    <source>
        <tissue evidence="1">The whole plant</tissue>
    </source>
</reference>
<keyword evidence="2" id="KW-1185">Reference proteome</keyword>
<name>A0A2I0VI87_9ASPA</name>
<gene>
    <name evidence="1" type="ORF">MA16_Dca026618</name>
</gene>
<dbReference type="AlphaFoldDB" id="A0A2I0VI87"/>
<proteinExistence type="predicted"/>